<dbReference type="AlphaFoldDB" id="A0A2H6KER2"/>
<feature type="region of interest" description="Disordered" evidence="1">
    <location>
        <begin position="652"/>
        <end position="686"/>
    </location>
</feature>
<proteinExistence type="predicted"/>
<dbReference type="RefSeq" id="XP_028867731.1">
    <property type="nucleotide sequence ID" value="XM_029011898.1"/>
</dbReference>
<protein>
    <submittedName>
        <fullName evidence="2">Uncharacterized protein</fullName>
    </submittedName>
</protein>
<dbReference type="VEuPathDB" id="PiroplasmaDB:BOVATA_029810"/>
<feature type="compositionally biased region" description="Polar residues" evidence="1">
    <location>
        <begin position="671"/>
        <end position="685"/>
    </location>
</feature>
<dbReference type="OrthoDB" id="360859at2759"/>
<sequence>MPTWALSSASSFYRHALIEDISRSGGTNDPERVRDWFLRYLLEPEPLTVSVTHDDPRGDNDGSSSLRNLAAIAHVGNSSVSARVAAFHGSSGVCRNGLYCMPYESTLYLNQERGPQTLNELYYRSFYDLMQCEIVNAIALMYTWGRKRTMLLKPTGAANGGIEAVEVKTKSGDGTIELETNVRFKVYPSGIFYPKRRAKNRDPNAEASDAESEGSDSDSSESDGDSADEEDQQQMGQEPGWRIKMPFERHVNPQRGMFEAGYDFSNGYFAPYVEAEPPSTGDTEKPYVPQIYRSWKNVSSRDSHILELKASANIMYARSFNGFYVGRCVEQGRDWHVETLNNQQYGDRDKVYFMHPNPFIPSECAMLVSNTLLLYDASQSKERKHLTLKLPADVGQTVTDVVHTVSFGMHMNELILGGDRLYMLDMRTDKIEDLLVKANKEISVTSTRWTERLYEPTTTANRNLAGASCAYSHYWKNIKPSYWDAFTAIAVHPIYRHILACVCGRSNCIYIWDLRVPVKPVLEIPLPAAEYLGARFRELIWSAGEDVNGESTLVAFSWRQRYPITCRFRINRTITRFVQETGPGKERQFWNDWMDLYDPVKQKQLDRLRGVRPCKLAKLEAGRPPRIARVGPVPKQKEAYESMDDYMDAMPMQQQEDAEHEQQAKPRTANVPGTNANSTRTNEADNQLLRDFASGRVFADDLELAVEGVRPMQIMRVRKEDLEANMDSVGPLIESPYDYPNMIFKAPQHEAAVSIFHGYCGVAVIDSGKEKLLLACTTSGSIFAMDLEMRRPVKCPVTSRSNNAAKTTSKGSELFKYVRTLQGSVKLPREFITDEVRWIVLQPNTPEIKTPPIPIAVLGLTKTFVELQETDHLPLSSGENTFDSRSLLQWLTKQHIGPAPGLQKHDIMSLQDFEHHIGSRTHLEHLAANVWDCNDLKIDFEYEAENINNKYLDPTPPCHCFTPTSADHDCKVLSSYVKALKVNDDGDVTVEPLPDAQGVSQPNKERGSTMEDCLFRAAGSVKSTQCMGIEAHGSIHAKEIANTVLFHSPVIPEINGANDVPAEQPKEDDGVHHRFCGVGHLIGIKLRDEQVDQKSERIQQLLDTWRTSADTGEGTMGAGITRFYRPSNQVDLLRQTQIERDNLVQKLLLQSGN</sequence>
<reference evidence="2 3" key="1">
    <citation type="journal article" date="2017" name="BMC Genomics">
        <title>Whole-genome assembly of Babesia ovata and comparative genomics between closely related pathogens.</title>
        <authorList>
            <person name="Yamagishi J."/>
            <person name="Asada M."/>
            <person name="Hakimi H."/>
            <person name="Tanaka T.Q."/>
            <person name="Sugimoto C."/>
            <person name="Kawazu S."/>
        </authorList>
    </citation>
    <scope>NUCLEOTIDE SEQUENCE [LARGE SCALE GENOMIC DNA]</scope>
    <source>
        <strain evidence="2 3">Miyake</strain>
    </source>
</reference>
<feature type="compositionally biased region" description="Acidic residues" evidence="1">
    <location>
        <begin position="208"/>
        <end position="232"/>
    </location>
</feature>
<gene>
    <name evidence="2" type="ORF">BOVATA_029810</name>
</gene>
<organism evidence="2 3">
    <name type="scientific">Babesia ovata</name>
    <dbReference type="NCBI Taxonomy" id="189622"/>
    <lineage>
        <taxon>Eukaryota</taxon>
        <taxon>Sar</taxon>
        <taxon>Alveolata</taxon>
        <taxon>Apicomplexa</taxon>
        <taxon>Aconoidasida</taxon>
        <taxon>Piroplasmida</taxon>
        <taxon>Babesiidae</taxon>
        <taxon>Babesia</taxon>
    </lineage>
</organism>
<dbReference type="GeneID" id="39875258"/>
<comment type="caution">
    <text evidence="2">The sequence shown here is derived from an EMBL/GenBank/DDBJ whole genome shotgun (WGS) entry which is preliminary data.</text>
</comment>
<evidence type="ECO:0000313" key="2">
    <source>
        <dbReference type="EMBL" id="GBE61488.1"/>
    </source>
</evidence>
<dbReference type="InterPro" id="IPR036322">
    <property type="entry name" value="WD40_repeat_dom_sf"/>
</dbReference>
<feature type="region of interest" description="Disordered" evidence="1">
    <location>
        <begin position="197"/>
        <end position="245"/>
    </location>
</feature>
<evidence type="ECO:0000313" key="3">
    <source>
        <dbReference type="Proteomes" id="UP000236319"/>
    </source>
</evidence>
<name>A0A2H6KER2_9APIC</name>
<keyword evidence="3" id="KW-1185">Reference proteome</keyword>
<accession>A0A2H6KER2</accession>
<dbReference type="SUPFAM" id="SSF50978">
    <property type="entry name" value="WD40 repeat-like"/>
    <property type="match status" value="1"/>
</dbReference>
<evidence type="ECO:0000256" key="1">
    <source>
        <dbReference type="SAM" id="MobiDB-lite"/>
    </source>
</evidence>
<dbReference type="Proteomes" id="UP000236319">
    <property type="component" value="Unassembled WGS sequence"/>
</dbReference>
<dbReference type="EMBL" id="BDSA01000003">
    <property type="protein sequence ID" value="GBE61488.1"/>
    <property type="molecule type" value="Genomic_DNA"/>
</dbReference>